<sequence length="48" mass="5134">MNSEIQAPIETSIDALQQLPSFNETGPGVCEQTCNGGFTCLVTVYPTQ</sequence>
<protein>
    <recommendedName>
        <fullName evidence="3">Lantibiotic</fullName>
    </recommendedName>
</protein>
<evidence type="ECO:0000313" key="1">
    <source>
        <dbReference type="EMBL" id="NJQ04483.1"/>
    </source>
</evidence>
<accession>A0A7X6HXF7</accession>
<dbReference type="EMBL" id="JAAVJD010000008">
    <property type="protein sequence ID" value="NJQ04483.1"/>
    <property type="molecule type" value="Genomic_DNA"/>
</dbReference>
<proteinExistence type="predicted"/>
<dbReference type="Proteomes" id="UP000578686">
    <property type="component" value="Unassembled WGS sequence"/>
</dbReference>
<organism evidence="1 2">
    <name type="scientific">Streptomyces lonarensis</name>
    <dbReference type="NCBI Taxonomy" id="700599"/>
    <lineage>
        <taxon>Bacteria</taxon>
        <taxon>Bacillati</taxon>
        <taxon>Actinomycetota</taxon>
        <taxon>Actinomycetes</taxon>
        <taxon>Kitasatosporales</taxon>
        <taxon>Streptomycetaceae</taxon>
        <taxon>Streptomyces</taxon>
    </lineage>
</organism>
<evidence type="ECO:0008006" key="3">
    <source>
        <dbReference type="Google" id="ProtNLM"/>
    </source>
</evidence>
<dbReference type="RefSeq" id="WP_167967782.1">
    <property type="nucleotide sequence ID" value="NZ_BHZG01000013.1"/>
</dbReference>
<evidence type="ECO:0000313" key="2">
    <source>
        <dbReference type="Proteomes" id="UP000578686"/>
    </source>
</evidence>
<keyword evidence="2" id="KW-1185">Reference proteome</keyword>
<comment type="caution">
    <text evidence="1">The sequence shown here is derived from an EMBL/GenBank/DDBJ whole genome shotgun (WGS) entry which is preliminary data.</text>
</comment>
<name>A0A7X6HXF7_9ACTN</name>
<gene>
    <name evidence="1" type="ORF">HCN56_02525</name>
</gene>
<dbReference type="AlphaFoldDB" id="A0A7X6HXF7"/>
<reference evidence="1 2" key="1">
    <citation type="submission" date="2020-03" db="EMBL/GenBank/DDBJ databases">
        <title>Draft genome of Streptomyces sp. ventii, isolated from the Axial Seamount in the Pacific Ocean, and resequencing of the two type strains Streptomyces lonarensis strain NCL 716 and Streptomyces bohaiensis strain 11A07.</title>
        <authorList>
            <person name="Loughran R.M."/>
            <person name="Pfannmuller K.M."/>
            <person name="Wasson B.J."/>
            <person name="Deadmond M.C."/>
            <person name="Paddock B.E."/>
            <person name="Koyack M.J."/>
            <person name="Gallegos D.A."/>
            <person name="Mitchell E.A."/>
            <person name="Ushijima B."/>
            <person name="Saw J.H."/>
            <person name="Mcphail K.L."/>
            <person name="Videau P."/>
        </authorList>
    </citation>
    <scope>NUCLEOTIDE SEQUENCE [LARGE SCALE GENOMIC DNA]</scope>
    <source>
        <strain evidence="1 2">NCL716</strain>
    </source>
</reference>